<feature type="transmembrane region" description="Helical" evidence="1">
    <location>
        <begin position="38"/>
        <end position="58"/>
    </location>
</feature>
<evidence type="ECO:0000256" key="1">
    <source>
        <dbReference type="SAM" id="Phobius"/>
    </source>
</evidence>
<organism evidence="2 3">
    <name type="scientific">Hymenobacter coccineus</name>
    <dbReference type="NCBI Taxonomy" id="1908235"/>
    <lineage>
        <taxon>Bacteria</taxon>
        <taxon>Pseudomonadati</taxon>
        <taxon>Bacteroidota</taxon>
        <taxon>Cytophagia</taxon>
        <taxon>Cytophagales</taxon>
        <taxon>Hymenobacteraceae</taxon>
        <taxon>Hymenobacter</taxon>
    </lineage>
</organism>
<evidence type="ECO:0008006" key="4">
    <source>
        <dbReference type="Google" id="ProtNLM"/>
    </source>
</evidence>
<name>A0A1G1TJ31_9BACT</name>
<accession>A0A1G1TJ31</accession>
<proteinExistence type="predicted"/>
<gene>
    <name evidence="2" type="ORF">BEN49_05995</name>
</gene>
<evidence type="ECO:0000313" key="2">
    <source>
        <dbReference type="EMBL" id="OGX90874.1"/>
    </source>
</evidence>
<keyword evidence="3" id="KW-1185">Reference proteome</keyword>
<dbReference type="EMBL" id="MDZA01000110">
    <property type="protein sequence ID" value="OGX90874.1"/>
    <property type="molecule type" value="Genomic_DNA"/>
</dbReference>
<evidence type="ECO:0000313" key="3">
    <source>
        <dbReference type="Proteomes" id="UP000177506"/>
    </source>
</evidence>
<comment type="caution">
    <text evidence="2">The sequence shown here is derived from an EMBL/GenBank/DDBJ whole genome shotgun (WGS) entry which is preliminary data.</text>
</comment>
<reference evidence="2 3" key="1">
    <citation type="submission" date="2016-08" db="EMBL/GenBank/DDBJ databases">
        <title>Hymenobacter coccineus sp. nov., Hymenobacter lapidarius sp. nov. and Hymenobacter glacialis sp. nov., isolated from Antarctic soil.</title>
        <authorList>
            <person name="Sedlacek I."/>
            <person name="Kralova S."/>
            <person name="Kyrova K."/>
            <person name="Maslanova I."/>
            <person name="Stankova E."/>
            <person name="Vrbovska V."/>
            <person name="Nemec M."/>
            <person name="Bartak M."/>
            <person name="Svec P."/>
            <person name="Busse H.-J."/>
            <person name="Pantucek R."/>
        </authorList>
    </citation>
    <scope>NUCLEOTIDE SEQUENCE [LARGE SCALE GENOMIC DNA]</scope>
    <source>
        <strain evidence="2 3">CCM 8649</strain>
    </source>
</reference>
<keyword evidence="1" id="KW-0472">Membrane</keyword>
<dbReference type="Proteomes" id="UP000177506">
    <property type="component" value="Unassembled WGS sequence"/>
</dbReference>
<protein>
    <recommendedName>
        <fullName evidence="4">ABC3 transporter permease protein domain-containing protein</fullName>
    </recommendedName>
</protein>
<sequence>MTLVGGVLGLGLAALVLHLLNTSQFIPYAHLGLSAPVFGVGLELALLFGLLSGAYPAYKMSKLPANQALKGRLTA</sequence>
<dbReference type="AlphaFoldDB" id="A0A1G1TJ31"/>
<keyword evidence="1" id="KW-1133">Transmembrane helix</keyword>
<keyword evidence="1" id="KW-0812">Transmembrane</keyword>